<comment type="cofactor">
    <cofactor evidence="1">
        <name>FAD</name>
        <dbReference type="ChEBI" id="CHEBI:57692"/>
    </cofactor>
</comment>
<dbReference type="InterPro" id="IPR001433">
    <property type="entry name" value="OxRdtase_FAD/NAD-bd"/>
</dbReference>
<dbReference type="InterPro" id="IPR017938">
    <property type="entry name" value="Riboflavin_synthase-like_b-brl"/>
</dbReference>
<feature type="domain" description="FAD-binding FR-type" evidence="10">
    <location>
        <begin position="25"/>
        <end position="129"/>
    </location>
</feature>
<evidence type="ECO:0000256" key="3">
    <source>
        <dbReference type="ARBA" id="ARBA00022714"/>
    </source>
</evidence>
<dbReference type="OrthoDB" id="9789468at2"/>
<dbReference type="InterPro" id="IPR012675">
    <property type="entry name" value="Beta-grasp_dom_sf"/>
</dbReference>
<evidence type="ECO:0000313" key="12">
    <source>
        <dbReference type="Proteomes" id="UP000005631"/>
    </source>
</evidence>
<accession>G8R5G7</accession>
<evidence type="ECO:0000256" key="6">
    <source>
        <dbReference type="ARBA" id="ARBA00023002"/>
    </source>
</evidence>
<dbReference type="HOGENOM" id="CLU_003827_14_1_10"/>
<dbReference type="Gene3D" id="2.40.30.10">
    <property type="entry name" value="Translation factors"/>
    <property type="match status" value="1"/>
</dbReference>
<keyword evidence="2" id="KW-0285">Flavoprotein</keyword>
<dbReference type="CDD" id="cd06214">
    <property type="entry name" value="PA_degradation_oxidoreductase_like"/>
    <property type="match status" value="1"/>
</dbReference>
<name>G8R5G7_OWEHD</name>
<dbReference type="Proteomes" id="UP000005631">
    <property type="component" value="Chromosome"/>
</dbReference>
<dbReference type="Gene3D" id="3.10.20.30">
    <property type="match status" value="1"/>
</dbReference>
<dbReference type="RefSeq" id="WP_014202590.1">
    <property type="nucleotide sequence ID" value="NC_016599.1"/>
</dbReference>
<dbReference type="AlphaFoldDB" id="G8R5G7"/>
<dbReference type="InterPro" id="IPR050415">
    <property type="entry name" value="MRET"/>
</dbReference>
<proteinExistence type="predicted"/>
<dbReference type="SUPFAM" id="SSF52343">
    <property type="entry name" value="Ferredoxin reductase-like, C-terminal NADP-linked domain"/>
    <property type="match status" value="1"/>
</dbReference>
<dbReference type="InterPro" id="IPR017927">
    <property type="entry name" value="FAD-bd_FR_type"/>
</dbReference>
<keyword evidence="7" id="KW-0408">Iron</keyword>
<dbReference type="CDD" id="cd00207">
    <property type="entry name" value="fer2"/>
    <property type="match status" value="1"/>
</dbReference>
<keyword evidence="8" id="KW-0411">Iron-sulfur</keyword>
<dbReference type="InterPro" id="IPR039261">
    <property type="entry name" value="FNR_nucleotide-bd"/>
</dbReference>
<keyword evidence="12" id="KW-1185">Reference proteome</keyword>
<dbReference type="GO" id="GO:0051537">
    <property type="term" value="F:2 iron, 2 sulfur cluster binding"/>
    <property type="evidence" value="ECO:0007669"/>
    <property type="project" value="UniProtKB-KW"/>
</dbReference>
<dbReference type="PANTHER" id="PTHR47354:SF8">
    <property type="entry name" value="1,2-PHENYLACETYL-COA EPOXIDASE, SUBUNIT E"/>
    <property type="match status" value="1"/>
</dbReference>
<keyword evidence="6" id="KW-0560">Oxidoreductase</keyword>
<dbReference type="PROSITE" id="PS51384">
    <property type="entry name" value="FAD_FR"/>
    <property type="match status" value="1"/>
</dbReference>
<evidence type="ECO:0000256" key="4">
    <source>
        <dbReference type="ARBA" id="ARBA00022723"/>
    </source>
</evidence>
<dbReference type="GO" id="GO:0046872">
    <property type="term" value="F:metal ion binding"/>
    <property type="evidence" value="ECO:0007669"/>
    <property type="project" value="UniProtKB-KW"/>
</dbReference>
<evidence type="ECO:0000313" key="11">
    <source>
        <dbReference type="EMBL" id="AEV33241.1"/>
    </source>
</evidence>
<dbReference type="GO" id="GO:0050660">
    <property type="term" value="F:flavin adenine dinucleotide binding"/>
    <property type="evidence" value="ECO:0007669"/>
    <property type="project" value="TreeGrafter"/>
</dbReference>
<dbReference type="SUPFAM" id="SSF54292">
    <property type="entry name" value="2Fe-2S ferredoxin-like"/>
    <property type="match status" value="1"/>
</dbReference>
<dbReference type="PATRIC" id="fig|926562.3.peg.2284"/>
<evidence type="ECO:0000259" key="10">
    <source>
        <dbReference type="PROSITE" id="PS51384"/>
    </source>
</evidence>
<keyword evidence="4" id="KW-0479">Metal-binding</keyword>
<dbReference type="Gene3D" id="3.40.50.80">
    <property type="entry name" value="Nucleotide-binding domain of ferredoxin-NADP reductase (FNR) module"/>
    <property type="match status" value="1"/>
</dbReference>
<dbReference type="InterPro" id="IPR036010">
    <property type="entry name" value="2Fe-2S_ferredoxin-like_sf"/>
</dbReference>
<keyword evidence="5" id="KW-0274">FAD</keyword>
<dbReference type="KEGG" id="oho:Oweho_2268"/>
<dbReference type="STRING" id="926562.Oweho_2268"/>
<dbReference type="PANTHER" id="PTHR47354">
    <property type="entry name" value="NADH OXIDOREDUCTASE HCR"/>
    <property type="match status" value="1"/>
</dbReference>
<protein>
    <submittedName>
        <fullName evidence="11">Phenylacetate-CoA oxygenase/reductase, PaaK subunit</fullName>
    </submittedName>
</protein>
<dbReference type="InterPro" id="IPR001709">
    <property type="entry name" value="Flavoprot_Pyr_Nucl_cyt_Rdtase"/>
</dbReference>
<keyword evidence="3" id="KW-0001">2Fe-2S</keyword>
<dbReference type="GO" id="GO:0010124">
    <property type="term" value="P:phenylacetate catabolic process"/>
    <property type="evidence" value="ECO:0007669"/>
    <property type="project" value="InterPro"/>
</dbReference>
<evidence type="ECO:0000256" key="2">
    <source>
        <dbReference type="ARBA" id="ARBA00022630"/>
    </source>
</evidence>
<evidence type="ECO:0000256" key="7">
    <source>
        <dbReference type="ARBA" id="ARBA00023004"/>
    </source>
</evidence>
<organism evidence="11 12">
    <name type="scientific">Owenweeksia hongkongensis (strain DSM 17368 / CIP 108786 / JCM 12287 / NRRL B-23963 / UST20020801)</name>
    <dbReference type="NCBI Taxonomy" id="926562"/>
    <lineage>
        <taxon>Bacteria</taxon>
        <taxon>Pseudomonadati</taxon>
        <taxon>Bacteroidota</taxon>
        <taxon>Flavobacteriia</taxon>
        <taxon>Flavobacteriales</taxon>
        <taxon>Owenweeksiaceae</taxon>
        <taxon>Owenweeksia</taxon>
    </lineage>
</organism>
<feature type="domain" description="2Fe-2S ferredoxin-type" evidence="9">
    <location>
        <begin position="291"/>
        <end position="382"/>
    </location>
</feature>
<dbReference type="Pfam" id="PF00111">
    <property type="entry name" value="Fer2"/>
    <property type="match status" value="1"/>
</dbReference>
<dbReference type="InterPro" id="IPR008333">
    <property type="entry name" value="Cbr1-like_FAD-bd_dom"/>
</dbReference>
<dbReference type="SUPFAM" id="SSF63380">
    <property type="entry name" value="Riboflavin synthase domain-like"/>
    <property type="match status" value="1"/>
</dbReference>
<dbReference type="PRINTS" id="PR00371">
    <property type="entry name" value="FPNCR"/>
</dbReference>
<dbReference type="InterPro" id="IPR001041">
    <property type="entry name" value="2Fe-2S_ferredoxin-type"/>
</dbReference>
<dbReference type="Pfam" id="PF00970">
    <property type="entry name" value="FAD_binding_6"/>
    <property type="match status" value="1"/>
</dbReference>
<reference evidence="11 12" key="1">
    <citation type="journal article" date="2012" name="Stand. Genomic Sci.">
        <title>Genome sequence of the orange-pigmented seawater bacterium Owenweeksia hongkongensis type strain (UST20020801(T)).</title>
        <authorList>
            <person name="Riedel T."/>
            <person name="Held B."/>
            <person name="Nolan M."/>
            <person name="Lucas S."/>
            <person name="Lapidus A."/>
            <person name="Tice H."/>
            <person name="Del Rio T.G."/>
            <person name="Cheng J.F."/>
            <person name="Han C."/>
            <person name="Tapia R."/>
            <person name="Goodwin L.A."/>
            <person name="Pitluck S."/>
            <person name="Liolios K."/>
            <person name="Mavromatis K."/>
            <person name="Pagani I."/>
            <person name="Ivanova N."/>
            <person name="Mikhailova N."/>
            <person name="Pati A."/>
            <person name="Chen A."/>
            <person name="Palaniappan K."/>
            <person name="Rohde M."/>
            <person name="Tindall B.J."/>
            <person name="Detter J.C."/>
            <person name="Goker M."/>
            <person name="Woyke T."/>
            <person name="Bristow J."/>
            <person name="Eisen J.A."/>
            <person name="Markowitz V."/>
            <person name="Hugenholtz P."/>
            <person name="Klenk H.P."/>
            <person name="Kyrpides N.C."/>
        </authorList>
    </citation>
    <scope>NUCLEOTIDE SEQUENCE</scope>
    <source>
        <strain evidence="12">DSM 17368 / JCM 12287 / NRRL B-23963</strain>
    </source>
</reference>
<evidence type="ECO:0000256" key="8">
    <source>
        <dbReference type="ARBA" id="ARBA00023014"/>
    </source>
</evidence>
<sequence length="382" mass="42418">MLNFFKKAKDKKDSLLTNEKSSRRARFHSLRVSDITRETSDCISVAFDVPEDLVDDYNFIPGQYLTLEKEIGGEKIRRSYSLCSSPVDGELRVAIKQVPGGKFSTFANQELTVGTEIDVMTPEGKFYTKLDPANKKNYVAFAAGSGITPIFSIIKSVMAIEPESTFTLFFGNKTTQSVMFRDAIDALKNEHMNRLEVHHILSREDQGTDMLKGHLDEAKCISFSQKFFNINEVDEYFICGPEAMINCINDSLLKLGADKSHVHYELFTSPSQNIAHKTKVSAEKKSDALTSAVTIILDGEETHFDIASNGKNVLDAALDAGADVPYACKGAVCCTCRAKVLEGSVEMDMNYALEDDEVEEGFVLTCQTHPTSEKVVISYDEQ</sequence>
<dbReference type="EMBL" id="CP003156">
    <property type="protein sequence ID" value="AEV33241.1"/>
    <property type="molecule type" value="Genomic_DNA"/>
</dbReference>
<evidence type="ECO:0000256" key="5">
    <source>
        <dbReference type="ARBA" id="ARBA00022827"/>
    </source>
</evidence>
<evidence type="ECO:0000256" key="1">
    <source>
        <dbReference type="ARBA" id="ARBA00001974"/>
    </source>
</evidence>
<gene>
    <name evidence="11" type="ordered locus">Oweho_2268</name>
</gene>
<dbReference type="PROSITE" id="PS51085">
    <property type="entry name" value="2FE2S_FER_2"/>
    <property type="match status" value="1"/>
</dbReference>
<evidence type="ECO:0000259" key="9">
    <source>
        <dbReference type="PROSITE" id="PS51085"/>
    </source>
</evidence>
<dbReference type="eggNOG" id="COG1018">
    <property type="taxonomic scope" value="Bacteria"/>
</dbReference>
<dbReference type="GO" id="GO:0016491">
    <property type="term" value="F:oxidoreductase activity"/>
    <property type="evidence" value="ECO:0007669"/>
    <property type="project" value="UniProtKB-KW"/>
</dbReference>
<dbReference type="InterPro" id="IPR011884">
    <property type="entry name" value="PaaE"/>
</dbReference>
<dbReference type="Pfam" id="PF00175">
    <property type="entry name" value="NAD_binding_1"/>
    <property type="match status" value="1"/>
</dbReference>
<dbReference type="NCBIfam" id="TIGR02160">
    <property type="entry name" value="PA_CoA_Oxy5"/>
    <property type="match status" value="1"/>
</dbReference>
<dbReference type="PRINTS" id="PR00406">
    <property type="entry name" value="CYTB5RDTASE"/>
</dbReference>